<comment type="caution">
    <text evidence="1">The sequence shown here is derived from an EMBL/GenBank/DDBJ whole genome shotgun (WGS) entry which is preliminary data.</text>
</comment>
<reference evidence="1 2" key="1">
    <citation type="journal article" date="2024" name="Science">
        <title>Giant polyketide synthase enzymes in the biosynthesis of giant marine polyether toxins.</title>
        <authorList>
            <person name="Fallon T.R."/>
            <person name="Shende V.V."/>
            <person name="Wierzbicki I.H."/>
            <person name="Pendleton A.L."/>
            <person name="Watervoot N.F."/>
            <person name="Auber R.P."/>
            <person name="Gonzalez D.J."/>
            <person name="Wisecaver J.H."/>
            <person name="Moore B.S."/>
        </authorList>
    </citation>
    <scope>NUCLEOTIDE SEQUENCE [LARGE SCALE GENOMIC DNA]</scope>
    <source>
        <strain evidence="1 2">12B1</strain>
    </source>
</reference>
<name>A0AB34JUJ4_PRYPA</name>
<dbReference type="Proteomes" id="UP001515480">
    <property type="component" value="Unassembled WGS sequence"/>
</dbReference>
<dbReference type="EMBL" id="JBGBPQ010000004">
    <property type="protein sequence ID" value="KAL1525546.1"/>
    <property type="molecule type" value="Genomic_DNA"/>
</dbReference>
<proteinExistence type="predicted"/>
<accession>A0AB34JUJ4</accession>
<keyword evidence="2" id="KW-1185">Reference proteome</keyword>
<protein>
    <recommendedName>
        <fullName evidence="3">Chitin-binding type-4 domain-containing protein</fullName>
    </recommendedName>
</protein>
<organism evidence="1 2">
    <name type="scientific">Prymnesium parvum</name>
    <name type="common">Toxic golden alga</name>
    <dbReference type="NCBI Taxonomy" id="97485"/>
    <lineage>
        <taxon>Eukaryota</taxon>
        <taxon>Haptista</taxon>
        <taxon>Haptophyta</taxon>
        <taxon>Prymnesiophyceae</taxon>
        <taxon>Prymnesiales</taxon>
        <taxon>Prymnesiaceae</taxon>
        <taxon>Prymnesium</taxon>
    </lineage>
</organism>
<sequence length="307" mass="32990">MWLLVLSPGHGSLVSPRSRNSVDYLVHVNEQPCANLTGSSCFNGQASFWYSQGCFIGCPTCDHKSGRVQADVCGRGKQATVNDPAHRSVNRNATAGSKLDIYRHNPWRSPGSAPVADACGLAGGTPWGADVAEEGVYINTSFGMRGSALRPLPDHTAPAWARGGEVEVTWQIRNNHGGGYQYRLCPAGAALSEACFQAHPLEFVRERQALVFANGTRLPIEGVFVDEGTSPAGSTWSMLPIPPTWLGPRCVGPGCESWEDHLVDGPSVLDVLKIPTTLPPGEYILGWRYDCEATAQVWSNCADVTLV</sequence>
<gene>
    <name evidence="1" type="ORF">AB1Y20_020401</name>
</gene>
<evidence type="ECO:0000313" key="1">
    <source>
        <dbReference type="EMBL" id="KAL1525546.1"/>
    </source>
</evidence>
<dbReference type="AlphaFoldDB" id="A0AB34JUJ4"/>
<evidence type="ECO:0000313" key="2">
    <source>
        <dbReference type="Proteomes" id="UP001515480"/>
    </source>
</evidence>
<evidence type="ECO:0008006" key="3">
    <source>
        <dbReference type="Google" id="ProtNLM"/>
    </source>
</evidence>